<gene>
    <name evidence="2" type="ordered locus">Strop_2390</name>
</gene>
<dbReference type="EMBL" id="CP000667">
    <property type="protein sequence ID" value="ABP54837.1"/>
    <property type="molecule type" value="Genomic_DNA"/>
</dbReference>
<dbReference type="GO" id="GO:0003824">
    <property type="term" value="F:catalytic activity"/>
    <property type="evidence" value="ECO:0007669"/>
    <property type="project" value="InterPro"/>
</dbReference>
<evidence type="ECO:0000313" key="3">
    <source>
        <dbReference type="Proteomes" id="UP000000235"/>
    </source>
</evidence>
<dbReference type="HOGENOM" id="CLU_050554_1_1_11"/>
<dbReference type="AlphaFoldDB" id="A4X7I7"/>
<proteinExistence type="predicted"/>
<protein>
    <recommendedName>
        <fullName evidence="4">Endonuclease</fullName>
    </recommendedName>
</protein>
<organism evidence="2 3">
    <name type="scientific">Salinispora tropica (strain ATCC BAA-916 / DSM 44818 / JCM 13857 / NBRC 105044 / CNB-440)</name>
    <dbReference type="NCBI Taxonomy" id="369723"/>
    <lineage>
        <taxon>Bacteria</taxon>
        <taxon>Bacillati</taxon>
        <taxon>Actinomycetota</taxon>
        <taxon>Actinomycetes</taxon>
        <taxon>Micromonosporales</taxon>
        <taxon>Micromonosporaceae</taxon>
        <taxon>Salinispora</taxon>
    </lineage>
</organism>
<feature type="compositionally biased region" description="Low complexity" evidence="1">
    <location>
        <begin position="17"/>
        <end position="47"/>
    </location>
</feature>
<sequence>MDGPSDRVPCCPARSNPGRSAGPPAAAGSSPLSPSRWAAAHAATAATPEYPPTSPDMQRANPPHDGYAPLVGDNHETARVLLERRGQTYTEEAGIRLADRPGPLYQLLVLATLLSSRIRAGVAVAAARELFAAGYRTPSAMEAATWQDRVDALGRGHYRRYDERTATLLGTGARLCLDRWQGDLRRLHHAAQGRPTQLRRLLTAFPGIGPTGADIFLREAQAVWPDLRPFADRRTLSGAERLGLPQTPRRLASLVAEAEFGRFASALVRVALGEESAGAVTREARR</sequence>
<dbReference type="KEGG" id="stp:Strop_2390"/>
<accession>A4X7I7</accession>
<keyword evidence="3" id="KW-1185">Reference proteome</keyword>
<dbReference type="InterPro" id="IPR011257">
    <property type="entry name" value="DNA_glycosylase"/>
</dbReference>
<feature type="region of interest" description="Disordered" evidence="1">
    <location>
        <begin position="1"/>
        <end position="71"/>
    </location>
</feature>
<evidence type="ECO:0000313" key="2">
    <source>
        <dbReference type="EMBL" id="ABP54837.1"/>
    </source>
</evidence>
<dbReference type="GO" id="GO:0006281">
    <property type="term" value="P:DNA repair"/>
    <property type="evidence" value="ECO:0007669"/>
    <property type="project" value="InterPro"/>
</dbReference>
<dbReference type="Proteomes" id="UP000000235">
    <property type="component" value="Chromosome"/>
</dbReference>
<reference evidence="3" key="1">
    <citation type="journal article" date="2007" name="Proc. Natl. Acad. Sci. U.S.A.">
        <title>Genome sequencing reveals complex secondary metabolome in the marine actinomycete Salinispora tropica.</title>
        <authorList>
            <person name="Udwary D.W."/>
            <person name="Zeigler L."/>
            <person name="Asolkar R.N."/>
            <person name="Singan V."/>
            <person name="Lapidus A."/>
            <person name="Fenical W."/>
            <person name="Jensen P.R."/>
            <person name="Moore B.S."/>
        </authorList>
    </citation>
    <scope>NUCLEOTIDE SEQUENCE [LARGE SCALE GENOMIC DNA]</scope>
    <source>
        <strain evidence="3">ATCC BAA-916 / DSM 44818 / CNB-440</strain>
    </source>
</reference>
<name>A4X7I7_SALTO</name>
<dbReference type="SUPFAM" id="SSF48150">
    <property type="entry name" value="DNA-glycosylase"/>
    <property type="match status" value="1"/>
</dbReference>
<evidence type="ECO:0008006" key="4">
    <source>
        <dbReference type="Google" id="ProtNLM"/>
    </source>
</evidence>
<dbReference type="Gene3D" id="1.10.340.30">
    <property type="entry name" value="Hypothetical protein, domain 2"/>
    <property type="match status" value="1"/>
</dbReference>
<dbReference type="PATRIC" id="fig|369723.5.peg.2457"/>
<dbReference type="eggNOG" id="COG0177">
    <property type="taxonomic scope" value="Bacteria"/>
</dbReference>
<dbReference type="STRING" id="369723.Strop_2390"/>
<evidence type="ECO:0000256" key="1">
    <source>
        <dbReference type="SAM" id="MobiDB-lite"/>
    </source>
</evidence>